<protein>
    <submittedName>
        <fullName evidence="4">NitT/TauT family transport system substrate-binding protein</fullName>
    </submittedName>
</protein>
<comment type="caution">
    <text evidence="4">The sequence shown here is derived from an EMBL/GenBank/DDBJ whole genome shotgun (WGS) entry which is preliminary data.</text>
</comment>
<organism evidence="4 5">
    <name type="scientific">Prosthecobacter dejongeii</name>
    <dbReference type="NCBI Taxonomy" id="48465"/>
    <lineage>
        <taxon>Bacteria</taxon>
        <taxon>Pseudomonadati</taxon>
        <taxon>Verrucomicrobiota</taxon>
        <taxon>Verrucomicrobiia</taxon>
        <taxon>Verrucomicrobiales</taxon>
        <taxon>Verrucomicrobiaceae</taxon>
        <taxon>Prosthecobacter</taxon>
    </lineage>
</organism>
<evidence type="ECO:0000256" key="3">
    <source>
        <dbReference type="ARBA" id="ARBA00022729"/>
    </source>
</evidence>
<dbReference type="GO" id="GO:0042597">
    <property type="term" value="C:periplasmic space"/>
    <property type="evidence" value="ECO:0007669"/>
    <property type="project" value="UniProtKB-SubCell"/>
</dbReference>
<dbReference type="EMBL" id="JACHIF010000005">
    <property type="protein sequence ID" value="MBB5038553.1"/>
    <property type="molecule type" value="Genomic_DNA"/>
</dbReference>
<dbReference type="AlphaFoldDB" id="A0A7W8DQJ5"/>
<comment type="similarity">
    <text evidence="2">Belongs to the bacterial solute-binding protein SsuA/TauA family.</text>
</comment>
<dbReference type="PANTHER" id="PTHR30024:SF47">
    <property type="entry name" value="TAURINE-BINDING PERIPLASMIC PROTEIN"/>
    <property type="match status" value="1"/>
</dbReference>
<comment type="subcellular location">
    <subcellularLocation>
        <location evidence="1">Periplasm</location>
    </subcellularLocation>
</comment>
<keyword evidence="5" id="KW-1185">Reference proteome</keyword>
<name>A0A7W8DQJ5_9BACT</name>
<sequence>MSRPSSFSFGTLALSALVLVLWVAALQVPVPPQEEPLRVAVGMWAGAEPWVLAREAGELKSSQVNLVEMNWTSAAMRAVGNRVVDATVLSLDEVIRQIHQGYPLRIVMVTDVSRGADALMAKPAITNIAGLKGCRIGYEPRTSGAWLLSKALENAHLKLSDVQQVPLNPAEVEEIFQELALDGVVLSEPWRQRLHSMNLKEVYDSSVPGASIVRVLAVHPDALVVHREALISLIQAHFKWMPKLYENGRELSPVLRREGVTAEVFQQVMKNLEGVDLARNHRLLSQQEPWLGQLFTELQKGLVEDAESAARLDPSEVFDVSLLEELP</sequence>
<dbReference type="SUPFAM" id="SSF53850">
    <property type="entry name" value="Periplasmic binding protein-like II"/>
    <property type="match status" value="1"/>
</dbReference>
<proteinExistence type="inferred from homology"/>
<evidence type="ECO:0000256" key="1">
    <source>
        <dbReference type="ARBA" id="ARBA00004418"/>
    </source>
</evidence>
<evidence type="ECO:0000313" key="5">
    <source>
        <dbReference type="Proteomes" id="UP000534294"/>
    </source>
</evidence>
<dbReference type="PANTHER" id="PTHR30024">
    <property type="entry name" value="ALIPHATIC SULFONATES-BINDING PROTEIN-RELATED"/>
    <property type="match status" value="1"/>
</dbReference>
<dbReference type="Gene3D" id="3.40.190.10">
    <property type="entry name" value="Periplasmic binding protein-like II"/>
    <property type="match status" value="2"/>
</dbReference>
<evidence type="ECO:0000313" key="4">
    <source>
        <dbReference type="EMBL" id="MBB5038553.1"/>
    </source>
</evidence>
<reference evidence="4 5" key="1">
    <citation type="submission" date="2020-08" db="EMBL/GenBank/DDBJ databases">
        <title>Genomic Encyclopedia of Type Strains, Phase IV (KMG-IV): sequencing the most valuable type-strain genomes for metagenomic binning, comparative biology and taxonomic classification.</title>
        <authorList>
            <person name="Goeker M."/>
        </authorList>
    </citation>
    <scope>NUCLEOTIDE SEQUENCE [LARGE SCALE GENOMIC DNA]</scope>
    <source>
        <strain evidence="4 5">DSM 12251</strain>
    </source>
</reference>
<dbReference type="Pfam" id="PF13379">
    <property type="entry name" value="NMT1_2"/>
    <property type="match status" value="1"/>
</dbReference>
<evidence type="ECO:0000256" key="2">
    <source>
        <dbReference type="ARBA" id="ARBA00010742"/>
    </source>
</evidence>
<gene>
    <name evidence="4" type="ORF">HNQ64_002816</name>
</gene>
<dbReference type="RefSeq" id="WP_184209490.1">
    <property type="nucleotide sequence ID" value="NZ_JACHIF010000005.1"/>
</dbReference>
<accession>A0A7W8DQJ5</accession>
<dbReference type="Proteomes" id="UP000534294">
    <property type="component" value="Unassembled WGS sequence"/>
</dbReference>
<keyword evidence="3" id="KW-0732">Signal</keyword>